<protein>
    <submittedName>
        <fullName evidence="2">Helix-turn-helix domain-containing protein</fullName>
    </submittedName>
</protein>
<evidence type="ECO:0000313" key="3">
    <source>
        <dbReference type="Proteomes" id="UP001431010"/>
    </source>
</evidence>
<dbReference type="InterPro" id="IPR009057">
    <property type="entry name" value="Homeodomain-like_sf"/>
</dbReference>
<keyword evidence="3" id="KW-1185">Reference proteome</keyword>
<proteinExistence type="predicted"/>
<dbReference type="Pfam" id="PF13384">
    <property type="entry name" value="HTH_23"/>
    <property type="match status" value="1"/>
</dbReference>
<reference evidence="2" key="1">
    <citation type="journal article" date="2024" name="Antonie Van Leeuwenhoek">
        <title>Bradyrhizobium ontarionense sp. nov., a novel bacterial symbiont isolated from Aeschynomene indica (Indian jointvetch), harbours photosynthesis, nitrogen fixation and nitrous oxide (N2O) reductase genes.</title>
        <authorList>
            <person name="Bromfield E.S.P."/>
            <person name="Cloutier S."/>
        </authorList>
    </citation>
    <scope>NUCLEOTIDE SEQUENCE</scope>
    <source>
        <strain evidence="2">A19</strain>
    </source>
</reference>
<dbReference type="RefSeq" id="WP_231317638.1">
    <property type="nucleotide sequence ID" value="NZ_CP088156.1"/>
</dbReference>
<evidence type="ECO:0000256" key="1">
    <source>
        <dbReference type="SAM" id="Coils"/>
    </source>
</evidence>
<dbReference type="Proteomes" id="UP001431010">
    <property type="component" value="Chromosome"/>
</dbReference>
<gene>
    <name evidence="2" type="ORF">LQG66_21275</name>
</gene>
<accession>A0ABY3R4J4</accession>
<organism evidence="2 3">
    <name type="scientific">Bradyrhizobium ontarionense</name>
    <dbReference type="NCBI Taxonomy" id="2898149"/>
    <lineage>
        <taxon>Bacteria</taxon>
        <taxon>Pseudomonadati</taxon>
        <taxon>Pseudomonadota</taxon>
        <taxon>Alphaproteobacteria</taxon>
        <taxon>Hyphomicrobiales</taxon>
        <taxon>Nitrobacteraceae</taxon>
        <taxon>Bradyrhizobium</taxon>
    </lineage>
</organism>
<evidence type="ECO:0000313" key="2">
    <source>
        <dbReference type="EMBL" id="UFZ01845.1"/>
    </source>
</evidence>
<dbReference type="SUPFAM" id="SSF46689">
    <property type="entry name" value="Homeodomain-like"/>
    <property type="match status" value="1"/>
</dbReference>
<feature type="coiled-coil region" evidence="1">
    <location>
        <begin position="76"/>
        <end position="110"/>
    </location>
</feature>
<sequence length="123" mass="14017">MKKHSYQEIIQKLAQADEMVRAGKSQVEICEVLGVSVMTFHRWRKLRSRAPEPKQVAAVEAPLEPLLPTAAPMPSVADMRRTLDELTAENRRLRKIVTDLLLEKARVEEQSPVRSANLEHQSH</sequence>
<name>A0ABY3R4J4_9BRAD</name>
<dbReference type="Gene3D" id="1.10.10.60">
    <property type="entry name" value="Homeodomain-like"/>
    <property type="match status" value="1"/>
</dbReference>
<dbReference type="EMBL" id="CP088156">
    <property type="protein sequence ID" value="UFZ01845.1"/>
    <property type="molecule type" value="Genomic_DNA"/>
</dbReference>
<keyword evidence="1" id="KW-0175">Coiled coil</keyword>